<dbReference type="AlphaFoldDB" id="A0A7S2S2B9"/>
<dbReference type="GO" id="GO:0006882">
    <property type="term" value="P:intracellular zinc ion homeostasis"/>
    <property type="evidence" value="ECO:0007669"/>
    <property type="project" value="InterPro"/>
</dbReference>
<keyword evidence="5 6" id="KW-0472">Membrane</keyword>
<evidence type="ECO:0000313" key="8">
    <source>
        <dbReference type="EMBL" id="CAD9687446.1"/>
    </source>
</evidence>
<gene>
    <name evidence="8" type="ORF">QSP1433_LOCUS9517</name>
</gene>
<feature type="transmembrane region" description="Helical" evidence="6">
    <location>
        <begin position="125"/>
        <end position="146"/>
    </location>
</feature>
<dbReference type="GO" id="GO:0005794">
    <property type="term" value="C:Golgi apparatus"/>
    <property type="evidence" value="ECO:0007669"/>
    <property type="project" value="TreeGrafter"/>
</dbReference>
<feature type="transmembrane region" description="Helical" evidence="6">
    <location>
        <begin position="90"/>
        <end position="113"/>
    </location>
</feature>
<feature type="transmembrane region" description="Helical" evidence="6">
    <location>
        <begin position="222"/>
        <end position="240"/>
    </location>
</feature>
<dbReference type="InterPro" id="IPR058533">
    <property type="entry name" value="Cation_efflux_TM"/>
</dbReference>
<dbReference type="NCBIfam" id="TIGR01297">
    <property type="entry name" value="CDF"/>
    <property type="match status" value="1"/>
</dbReference>
<proteinExistence type="predicted"/>
<dbReference type="InterPro" id="IPR045316">
    <property type="entry name" value="Msc2-like"/>
</dbReference>
<accession>A0A7S2S2B9</accession>
<evidence type="ECO:0000256" key="3">
    <source>
        <dbReference type="ARBA" id="ARBA00022692"/>
    </source>
</evidence>
<dbReference type="InterPro" id="IPR002524">
    <property type="entry name" value="Cation_efflux"/>
</dbReference>
<evidence type="ECO:0000256" key="2">
    <source>
        <dbReference type="ARBA" id="ARBA00022448"/>
    </source>
</evidence>
<evidence type="ECO:0000259" key="7">
    <source>
        <dbReference type="Pfam" id="PF01545"/>
    </source>
</evidence>
<feature type="transmembrane region" description="Helical" evidence="6">
    <location>
        <begin position="23"/>
        <end position="47"/>
    </location>
</feature>
<keyword evidence="3 6" id="KW-0812">Transmembrane</keyword>
<evidence type="ECO:0000256" key="6">
    <source>
        <dbReference type="SAM" id="Phobius"/>
    </source>
</evidence>
<evidence type="ECO:0000256" key="1">
    <source>
        <dbReference type="ARBA" id="ARBA00004141"/>
    </source>
</evidence>
<keyword evidence="2" id="KW-0813">Transport</keyword>
<dbReference type="EMBL" id="HBHK01015167">
    <property type="protein sequence ID" value="CAD9687446.1"/>
    <property type="molecule type" value="Transcribed_RNA"/>
</dbReference>
<feature type="domain" description="Cation efflux protein transmembrane" evidence="7">
    <location>
        <begin position="23"/>
        <end position="247"/>
    </location>
</feature>
<evidence type="ECO:0000256" key="4">
    <source>
        <dbReference type="ARBA" id="ARBA00022989"/>
    </source>
</evidence>
<protein>
    <recommendedName>
        <fullName evidence="7">Cation efflux protein transmembrane domain-containing protein</fullName>
    </recommendedName>
</protein>
<dbReference type="PANTHER" id="PTHR45755">
    <property type="match status" value="1"/>
</dbReference>
<dbReference type="PANTHER" id="PTHR45755:SF3">
    <property type="entry name" value="METAL TOLERANCE PROTEIN C2"/>
    <property type="match status" value="1"/>
</dbReference>
<dbReference type="SUPFAM" id="SSF161111">
    <property type="entry name" value="Cation efflux protein transmembrane domain-like"/>
    <property type="match status" value="1"/>
</dbReference>
<sequence>MAVGYVGYVIGRVQDMPEQAHPLVLYVLLNLSVLSVEICYGAIGGSLGLVCDGVHMFINCFGITLSLIAVECSNRSPSLESSYGFDRIHVLSAFTNAVFLGFVAMFIVVEAVMRFGEENNTHADHVVSVALVGLTINVVGLALLGVSSRRGKQAQKKLGKRFSSSIGSPTGSMDSYAPQRYAQLLNLQGVLLHAMCDVVSSVGVITSSLLVQYYGWDWADPLMSLLIAALIYRSTIPFLISSGQTLLQVAPVKARSALDKSIREITMVTGVLECSKEHMWTFSPDVLVTTVHIRIRDDANESDVLLMVNRLLSSVSQHVTIQIDKDHVSSIL</sequence>
<organism evidence="8">
    <name type="scientific">Mucochytrium quahogii</name>
    <dbReference type="NCBI Taxonomy" id="96639"/>
    <lineage>
        <taxon>Eukaryota</taxon>
        <taxon>Sar</taxon>
        <taxon>Stramenopiles</taxon>
        <taxon>Bigyra</taxon>
        <taxon>Labyrinthulomycetes</taxon>
        <taxon>Thraustochytrida</taxon>
        <taxon>Thraustochytriidae</taxon>
        <taxon>Mucochytrium</taxon>
    </lineage>
</organism>
<name>A0A7S2S2B9_9STRA</name>
<dbReference type="Gene3D" id="1.20.1510.10">
    <property type="entry name" value="Cation efflux protein transmembrane domain"/>
    <property type="match status" value="1"/>
</dbReference>
<comment type="subcellular location">
    <subcellularLocation>
        <location evidence="1">Membrane</location>
        <topology evidence="1">Multi-pass membrane protein</topology>
    </subcellularLocation>
</comment>
<reference evidence="8" key="1">
    <citation type="submission" date="2021-01" db="EMBL/GenBank/DDBJ databases">
        <authorList>
            <person name="Corre E."/>
            <person name="Pelletier E."/>
            <person name="Niang G."/>
            <person name="Scheremetjew M."/>
            <person name="Finn R."/>
            <person name="Kale V."/>
            <person name="Holt S."/>
            <person name="Cochrane G."/>
            <person name="Meng A."/>
            <person name="Brown T."/>
            <person name="Cohen L."/>
        </authorList>
    </citation>
    <scope>NUCLEOTIDE SEQUENCE</scope>
    <source>
        <strain evidence="8">NY070348D</strain>
    </source>
</reference>
<keyword evidence="4 6" id="KW-1133">Transmembrane helix</keyword>
<feature type="transmembrane region" description="Helical" evidence="6">
    <location>
        <begin position="53"/>
        <end position="70"/>
    </location>
</feature>
<dbReference type="GO" id="GO:0005385">
    <property type="term" value="F:zinc ion transmembrane transporter activity"/>
    <property type="evidence" value="ECO:0007669"/>
    <property type="project" value="InterPro"/>
</dbReference>
<dbReference type="Pfam" id="PF01545">
    <property type="entry name" value="Cation_efflux"/>
    <property type="match status" value="1"/>
</dbReference>
<evidence type="ECO:0000256" key="5">
    <source>
        <dbReference type="ARBA" id="ARBA00023136"/>
    </source>
</evidence>
<feature type="transmembrane region" description="Helical" evidence="6">
    <location>
        <begin position="190"/>
        <end position="216"/>
    </location>
</feature>
<dbReference type="InterPro" id="IPR027469">
    <property type="entry name" value="Cation_efflux_TMD_sf"/>
</dbReference>
<dbReference type="GO" id="GO:0016020">
    <property type="term" value="C:membrane"/>
    <property type="evidence" value="ECO:0007669"/>
    <property type="project" value="UniProtKB-SubCell"/>
</dbReference>